<dbReference type="AlphaFoldDB" id="A0A6C0BG82"/>
<dbReference type="EMBL" id="MN739154">
    <property type="protein sequence ID" value="QHS91002.1"/>
    <property type="molecule type" value="Genomic_DNA"/>
</dbReference>
<sequence length="235" mass="27648">MNSIVTINPAQSFQYLYNSFMFAKPKDKVDMILEPLQSMIQLALLSVCPIGTKLHIQENILYLQTPNLIQPITRWYHSDKKDDLYFLYSVIKRFIKWYHPTNNKKSPLTLELYQLISSMGMEGLSTLYKTYSSCESNTVIHVIQMYKNLLEFNNDKILMDEFLVDEAHKINIDEVFEHIIVIYDKTIIQVVLHSLLLIRQQEIVENQHSMISGLNIMLLTYNKKITEWIKLNLVL</sequence>
<proteinExistence type="predicted"/>
<protein>
    <submittedName>
        <fullName evidence="1">Uncharacterized protein</fullName>
    </submittedName>
</protein>
<name>A0A6C0BG82_9ZZZZ</name>
<accession>A0A6C0BG82</accession>
<evidence type="ECO:0000313" key="1">
    <source>
        <dbReference type="EMBL" id="QHS91002.1"/>
    </source>
</evidence>
<reference evidence="1" key="1">
    <citation type="journal article" date="2020" name="Nature">
        <title>Giant virus diversity and host interactions through global metagenomics.</title>
        <authorList>
            <person name="Schulz F."/>
            <person name="Roux S."/>
            <person name="Paez-Espino D."/>
            <person name="Jungbluth S."/>
            <person name="Walsh D.A."/>
            <person name="Denef V.J."/>
            <person name="McMahon K.D."/>
            <person name="Konstantinidis K.T."/>
            <person name="Eloe-Fadrosh E.A."/>
            <person name="Kyrpides N.C."/>
            <person name="Woyke T."/>
        </authorList>
    </citation>
    <scope>NUCLEOTIDE SEQUENCE</scope>
    <source>
        <strain evidence="1">GVMAG-M-3300013004-44</strain>
    </source>
</reference>
<organism evidence="1">
    <name type="scientific">viral metagenome</name>
    <dbReference type="NCBI Taxonomy" id="1070528"/>
    <lineage>
        <taxon>unclassified sequences</taxon>
        <taxon>metagenomes</taxon>
        <taxon>organismal metagenomes</taxon>
    </lineage>
</organism>